<evidence type="ECO:0000313" key="1">
    <source>
        <dbReference type="EMBL" id="KAJ8913048.1"/>
    </source>
</evidence>
<reference evidence="1 2" key="1">
    <citation type="journal article" date="2023" name="Insect Mol. Biol.">
        <title>Genome sequencing provides insights into the evolution of gene families encoding plant cell wall-degrading enzymes in longhorned beetles.</title>
        <authorList>
            <person name="Shin N.R."/>
            <person name="Okamura Y."/>
            <person name="Kirsch R."/>
            <person name="Pauchet Y."/>
        </authorList>
    </citation>
    <scope>NUCLEOTIDE SEQUENCE [LARGE SCALE GENOMIC DNA]</scope>
    <source>
        <strain evidence="1">EAD_L_NR</strain>
    </source>
</reference>
<name>A0AAV8VFQ3_9CUCU</name>
<comment type="caution">
    <text evidence="1">The sequence shown here is derived from an EMBL/GenBank/DDBJ whole genome shotgun (WGS) entry which is preliminary data.</text>
</comment>
<dbReference type="Proteomes" id="UP001159042">
    <property type="component" value="Unassembled WGS sequence"/>
</dbReference>
<evidence type="ECO:0000313" key="2">
    <source>
        <dbReference type="Proteomes" id="UP001159042"/>
    </source>
</evidence>
<organism evidence="1 2">
    <name type="scientific">Exocentrus adspersus</name>
    <dbReference type="NCBI Taxonomy" id="1586481"/>
    <lineage>
        <taxon>Eukaryota</taxon>
        <taxon>Metazoa</taxon>
        <taxon>Ecdysozoa</taxon>
        <taxon>Arthropoda</taxon>
        <taxon>Hexapoda</taxon>
        <taxon>Insecta</taxon>
        <taxon>Pterygota</taxon>
        <taxon>Neoptera</taxon>
        <taxon>Endopterygota</taxon>
        <taxon>Coleoptera</taxon>
        <taxon>Polyphaga</taxon>
        <taxon>Cucujiformia</taxon>
        <taxon>Chrysomeloidea</taxon>
        <taxon>Cerambycidae</taxon>
        <taxon>Lamiinae</taxon>
        <taxon>Acanthocinini</taxon>
        <taxon>Exocentrus</taxon>
    </lineage>
</organism>
<keyword evidence="2" id="KW-1185">Reference proteome</keyword>
<dbReference type="AlphaFoldDB" id="A0AAV8VFQ3"/>
<sequence>MVSLIIYKIKICKLKLFIIFIISHKTPSSPVKFLDIRSYFIYFITAIPRHYKPNFFLVEYVQWMSTPALLVKH</sequence>
<proteinExistence type="predicted"/>
<gene>
    <name evidence="1" type="ORF">NQ315_002065</name>
</gene>
<accession>A0AAV8VFQ3</accession>
<dbReference type="EMBL" id="JANEYG010000104">
    <property type="protein sequence ID" value="KAJ8913048.1"/>
    <property type="molecule type" value="Genomic_DNA"/>
</dbReference>
<protein>
    <submittedName>
        <fullName evidence="1">Uncharacterized protein</fullName>
    </submittedName>
</protein>